<organism evidence="3 4">
    <name type="scientific">Methylorubrum populi</name>
    <dbReference type="NCBI Taxonomy" id="223967"/>
    <lineage>
        <taxon>Bacteria</taxon>
        <taxon>Pseudomonadati</taxon>
        <taxon>Pseudomonadota</taxon>
        <taxon>Alphaproteobacteria</taxon>
        <taxon>Hyphomicrobiales</taxon>
        <taxon>Methylobacteriaceae</taxon>
        <taxon>Methylorubrum</taxon>
    </lineage>
</organism>
<proteinExistence type="predicted"/>
<dbReference type="SUPFAM" id="SSF53756">
    <property type="entry name" value="UDP-Glycosyltransferase/glycogen phosphorylase"/>
    <property type="match status" value="1"/>
</dbReference>
<comment type="caution">
    <text evidence="3">The sequence shown here is derived from an EMBL/GenBank/DDBJ whole genome shotgun (WGS) entry which is preliminary data.</text>
</comment>
<feature type="domain" description="Glycosyl transferase family 1" evidence="1">
    <location>
        <begin position="243"/>
        <end position="395"/>
    </location>
</feature>
<name>A0A833MWD8_9HYPH</name>
<dbReference type="Pfam" id="PF13439">
    <property type="entry name" value="Glyco_transf_4"/>
    <property type="match status" value="1"/>
</dbReference>
<dbReference type="Gene3D" id="3.40.50.2000">
    <property type="entry name" value="Glycogen Phosphorylase B"/>
    <property type="match status" value="2"/>
</dbReference>
<evidence type="ECO:0000259" key="2">
    <source>
        <dbReference type="Pfam" id="PF13439"/>
    </source>
</evidence>
<evidence type="ECO:0000259" key="1">
    <source>
        <dbReference type="Pfam" id="PF00534"/>
    </source>
</evidence>
<dbReference type="CDD" id="cd03801">
    <property type="entry name" value="GT4_PimA-like"/>
    <property type="match status" value="1"/>
</dbReference>
<dbReference type="EMBL" id="WEKV01000010">
    <property type="protein sequence ID" value="KAB7784197.1"/>
    <property type="molecule type" value="Genomic_DNA"/>
</dbReference>
<protein>
    <submittedName>
        <fullName evidence="3">Putative glycosyltransferase</fullName>
    </submittedName>
</protein>
<keyword evidence="3" id="KW-0808">Transferase</keyword>
<evidence type="ECO:0000313" key="4">
    <source>
        <dbReference type="Proteomes" id="UP000469949"/>
    </source>
</evidence>
<dbReference type="Proteomes" id="UP000469949">
    <property type="component" value="Unassembled WGS sequence"/>
</dbReference>
<dbReference type="PANTHER" id="PTHR45947:SF13">
    <property type="entry name" value="TRANSFERASE"/>
    <property type="match status" value="1"/>
</dbReference>
<dbReference type="GO" id="GO:0016757">
    <property type="term" value="F:glycosyltransferase activity"/>
    <property type="evidence" value="ECO:0007669"/>
    <property type="project" value="InterPro"/>
</dbReference>
<dbReference type="PANTHER" id="PTHR45947">
    <property type="entry name" value="SULFOQUINOVOSYL TRANSFERASE SQD2"/>
    <property type="match status" value="1"/>
</dbReference>
<sequence length="443" mass="47073">MSENRITRRNGVPASERGASLHVAILAEFAAASGGAEKVAVESARALAEAGAAVTYIQAIPGPVDPLLDHPRVHRLDLGLPDVWSLPAWRGAASGIWNGEAAARLAAALDGLPSPPDCLHLHQWTRALSPAVLPVLLGRGTPLVLTLHDYALACPNGVDYRFDRAEPCTVAPLSGACLAAPCDPKSRLHKGVRVGRAAALRVAVRGADLDVVHVCDGSRARMEGRSGSLRLRHHRIDNPVRVERREPAAPEAGEAVAYVGRLTPEKGADLVAEAARRAGLPALFIGAGPLEAHLRTQGAEVLGWMSPEAVETILRRRARAVCAPSRWVETGPLTVYEALAQGLPVVASRRSGAAEKVADGETGFVAEPEVEALAGAFRALRDDSLVARFGRAAYDRYWQAPLTLAAHARALLALYRRLADESFMRQCGMSEPIPSPAAMRRTA</sequence>
<dbReference type="InterPro" id="IPR050194">
    <property type="entry name" value="Glycosyltransferase_grp1"/>
</dbReference>
<dbReference type="InterPro" id="IPR001296">
    <property type="entry name" value="Glyco_trans_1"/>
</dbReference>
<reference evidence="3 4" key="1">
    <citation type="submission" date="2019-10" db="EMBL/GenBank/DDBJ databases">
        <title>Draft Genome Sequence of the Caffeine Degrading Methylotroph Methylorubrum populi PINKEL.</title>
        <authorList>
            <person name="Dawson S.C."/>
            <person name="Zhang X."/>
            <person name="Wright M.E."/>
            <person name="Sharma G."/>
            <person name="Langner J.T."/>
            <person name="Ditty J.L."/>
            <person name="Subuyuj G.A."/>
        </authorList>
    </citation>
    <scope>NUCLEOTIDE SEQUENCE [LARGE SCALE GENOMIC DNA]</scope>
    <source>
        <strain evidence="3 4">Pinkel</strain>
    </source>
</reference>
<dbReference type="Pfam" id="PF00534">
    <property type="entry name" value="Glycos_transf_1"/>
    <property type="match status" value="1"/>
</dbReference>
<gene>
    <name evidence="3" type="ORF">F8B43_2230</name>
</gene>
<feature type="domain" description="Glycosyltransferase subfamily 4-like N-terminal" evidence="2">
    <location>
        <begin position="34"/>
        <end position="151"/>
    </location>
</feature>
<dbReference type="InterPro" id="IPR028098">
    <property type="entry name" value="Glyco_trans_4-like_N"/>
</dbReference>
<dbReference type="AlphaFoldDB" id="A0A833MWD8"/>
<evidence type="ECO:0000313" key="3">
    <source>
        <dbReference type="EMBL" id="KAB7784197.1"/>
    </source>
</evidence>
<accession>A0A833MWD8</accession>